<feature type="domain" description="VWFA" evidence="3">
    <location>
        <begin position="34"/>
        <end position="150"/>
    </location>
</feature>
<feature type="region of interest" description="Disordered" evidence="1">
    <location>
        <begin position="357"/>
        <end position="420"/>
    </location>
</feature>
<dbReference type="PANTHER" id="PTHR24020:SF87">
    <property type="entry name" value="COLLAGEN ALPHA-1(VI) CHAIN-LIKE"/>
    <property type="match status" value="1"/>
</dbReference>
<proteinExistence type="predicted"/>
<evidence type="ECO:0000256" key="2">
    <source>
        <dbReference type="SAM" id="SignalP"/>
    </source>
</evidence>
<evidence type="ECO:0000313" key="5">
    <source>
        <dbReference type="WBParaSite" id="TREG1_47200.1"/>
    </source>
</evidence>
<dbReference type="AlphaFoldDB" id="A0AA85JV04"/>
<dbReference type="Gene3D" id="3.40.50.410">
    <property type="entry name" value="von Willebrand factor, type A domain"/>
    <property type="match status" value="1"/>
</dbReference>
<reference evidence="5" key="2">
    <citation type="submission" date="2023-11" db="UniProtKB">
        <authorList>
            <consortium name="WormBaseParasite"/>
        </authorList>
    </citation>
    <scope>IDENTIFICATION</scope>
</reference>
<feature type="signal peptide" evidence="2">
    <location>
        <begin position="1"/>
        <end position="19"/>
    </location>
</feature>
<dbReference type="Pfam" id="PF00092">
    <property type="entry name" value="VWA"/>
    <property type="match status" value="1"/>
</dbReference>
<dbReference type="PROSITE" id="PS50234">
    <property type="entry name" value="VWFA"/>
    <property type="match status" value="1"/>
</dbReference>
<feature type="chain" id="PRO_5041724615" description="VWFA domain-containing protein" evidence="2">
    <location>
        <begin position="20"/>
        <end position="1056"/>
    </location>
</feature>
<dbReference type="SMART" id="SM00327">
    <property type="entry name" value="VWA"/>
    <property type="match status" value="1"/>
</dbReference>
<dbReference type="InterPro" id="IPR002035">
    <property type="entry name" value="VWF_A"/>
</dbReference>
<feature type="compositionally biased region" description="Polar residues" evidence="1">
    <location>
        <begin position="366"/>
        <end position="403"/>
    </location>
</feature>
<dbReference type="InterPro" id="IPR050525">
    <property type="entry name" value="ECM_Assembly_Org"/>
</dbReference>
<organism evidence="4 5">
    <name type="scientific">Trichobilharzia regenti</name>
    <name type="common">Nasal bird schistosome</name>
    <dbReference type="NCBI Taxonomy" id="157069"/>
    <lineage>
        <taxon>Eukaryota</taxon>
        <taxon>Metazoa</taxon>
        <taxon>Spiralia</taxon>
        <taxon>Lophotrochozoa</taxon>
        <taxon>Platyhelminthes</taxon>
        <taxon>Trematoda</taxon>
        <taxon>Digenea</taxon>
        <taxon>Strigeidida</taxon>
        <taxon>Schistosomatoidea</taxon>
        <taxon>Schistosomatidae</taxon>
        <taxon>Trichobilharzia</taxon>
    </lineage>
</organism>
<protein>
    <recommendedName>
        <fullName evidence="3">VWFA domain-containing protein</fullName>
    </recommendedName>
</protein>
<accession>A0AA85JV04</accession>
<dbReference type="WBParaSite" id="TREG1_47200.1">
    <property type="protein sequence ID" value="TREG1_47200.1"/>
    <property type="gene ID" value="TREG1_47200"/>
</dbReference>
<name>A0AA85JV04_TRIRE</name>
<reference evidence="4" key="1">
    <citation type="submission" date="2022-06" db="EMBL/GenBank/DDBJ databases">
        <authorList>
            <person name="Berger JAMES D."/>
            <person name="Berger JAMES D."/>
        </authorList>
    </citation>
    <scope>NUCLEOTIDE SEQUENCE [LARGE SCALE GENOMIC DNA]</scope>
</reference>
<dbReference type="PANTHER" id="PTHR24020">
    <property type="entry name" value="COLLAGEN ALPHA"/>
    <property type="match status" value="1"/>
</dbReference>
<keyword evidence="2" id="KW-0732">Signal</keyword>
<evidence type="ECO:0000313" key="4">
    <source>
        <dbReference type="Proteomes" id="UP000050795"/>
    </source>
</evidence>
<keyword evidence="4" id="KW-1185">Reference proteome</keyword>
<dbReference type="InterPro" id="IPR036465">
    <property type="entry name" value="vWFA_dom_sf"/>
</dbReference>
<dbReference type="Proteomes" id="UP000050795">
    <property type="component" value="Unassembled WGS sequence"/>
</dbReference>
<evidence type="ECO:0000259" key="3">
    <source>
        <dbReference type="PROSITE" id="PS50234"/>
    </source>
</evidence>
<evidence type="ECO:0000256" key="1">
    <source>
        <dbReference type="SAM" id="MobiDB-lite"/>
    </source>
</evidence>
<feature type="region of interest" description="Disordered" evidence="1">
    <location>
        <begin position="584"/>
        <end position="603"/>
    </location>
</feature>
<feature type="compositionally biased region" description="Basic and acidic residues" evidence="1">
    <location>
        <begin position="404"/>
        <end position="420"/>
    </location>
</feature>
<dbReference type="SUPFAM" id="SSF53300">
    <property type="entry name" value="vWA-like"/>
    <property type="match status" value="1"/>
</dbReference>
<sequence length="1056" mass="121990">MILLLEILVWSTLLHELQGAITQDEECLRTIKADVVFLIDGTNAIDQFSFEFFVKDYLNDFARKLSIKTDGVLISVILYTENLYMAVRPEHSTNLLTLLTAIRNMKQPGGHKTNGDIIHAISNTLNIAFTSLNYKNTENITRIAILLSNGVLEQESSMNYKYFDNNAYQKWSEHGWNNQAPYMMSEPIIKLLHSRVDYVFSIGIVGANAEGVLKLAKPTRYNYVLNYQNGYQNLDLNHFDPTEALCPPKEYCNMNRVQESMTSKGPIERVNGYIGGVIPLYYYFYGQQNPAIRHNTYHTAKHSYTDYDDGYGDSEYDDATQMQVPSTANKPKVEDKILNKKLRELLELLRTYDTQYKNKDSKNTHHSITTTRETSSHNNHHGNTAVKQNHPSSTSTINTFTDDNQQKIKKGSDVDDPAMKKSLKNDETYYNRSNCEVQLEKVINLLVFVLMHPQGASNSPVMVNSNVLSKTSDEKLEAVSPAKLLSDLQKANLQIVPAKVEEYSTPVNERDTEKPHLSNTDFYISQQNGEKVVHTNKENIYFQPTDWQDSAMHNGAVLMFAMKSHSGLPVSEIYSSTADTSSMPSLSGVNVNPKETQPTGNDNKFMNSNTSRYWYKNPLFNHWNSGLYKYVLLELWSNHNPVVQLKFRTQNSDKYTWFNKAFLETSYPWNENELKEKAKFIRTRNEPFSVILDPNYINSLSSQSFDEETLQKVKSERINCEFLRGYILIIDSSDSAISLCEWNIATNKLYSTYYQNNNLYPKFLYTLPINLPKQDNLTYTLPPKFSNYLSTLYEADELRIYVIPYSLMSTIEIGNKQLPQINKLLLTLDINTNISLSQLWHQEIASPPSSFPLKNGNLCNCWYRNELLNNWYTQRHYHRQNLNHFLTSDLFYDFKYIQIDLLNITGHVKCRLAFDTRGAQPDSWFSPTRLKYAWPLSISSLTEYNFIQFGHHITRKGEKRSLSQNWQQIDFWIGKQVLQPQLLSGDNNNYAIKTTCLSIFFVYSIKNEADTFTLPECMKDQVGIFKNSKLTTLTFSKELKQLNSMHQMRQIIIWTN</sequence>